<evidence type="ECO:0000256" key="1">
    <source>
        <dbReference type="SAM" id="MobiDB-lite"/>
    </source>
</evidence>
<gene>
    <name evidence="2" type="ORF">SORBI_3010G080750</name>
</gene>
<name>A0A1W0VRY1_SORBI</name>
<dbReference type="Gramene" id="OQU76039">
    <property type="protein sequence ID" value="OQU76039"/>
    <property type="gene ID" value="SORBI_3010G080750"/>
</dbReference>
<accession>A0A1W0VRY1</accession>
<sequence length="84" mass="9352">MAGLASDALRHTKHMPTDETAAPAAPPWRIVVGQKRKLSLLTCMECSLETIGMPFGASSWPTVRSHMFRWAMGKTPLLERSVDW</sequence>
<reference evidence="3" key="2">
    <citation type="journal article" date="2018" name="Plant J.">
        <title>The Sorghum bicolor reference genome: improved assembly, gene annotations, a transcriptome atlas, and signatures of genome organization.</title>
        <authorList>
            <person name="McCormick R.F."/>
            <person name="Truong S.K."/>
            <person name="Sreedasyam A."/>
            <person name="Jenkins J."/>
            <person name="Shu S."/>
            <person name="Sims D."/>
            <person name="Kennedy M."/>
            <person name="Amirebrahimi M."/>
            <person name="Weers B.D."/>
            <person name="McKinley B."/>
            <person name="Mattison A."/>
            <person name="Morishige D.T."/>
            <person name="Grimwood J."/>
            <person name="Schmutz J."/>
            <person name="Mullet J.E."/>
        </authorList>
    </citation>
    <scope>NUCLEOTIDE SEQUENCE [LARGE SCALE GENOMIC DNA]</scope>
    <source>
        <strain evidence="3">cv. BTx623</strain>
    </source>
</reference>
<dbReference type="Proteomes" id="UP000000768">
    <property type="component" value="Chromosome 10"/>
</dbReference>
<proteinExistence type="predicted"/>
<protein>
    <submittedName>
        <fullName evidence="2">Uncharacterized protein</fullName>
    </submittedName>
</protein>
<feature type="region of interest" description="Disordered" evidence="1">
    <location>
        <begin position="1"/>
        <end position="23"/>
    </location>
</feature>
<dbReference type="EMBL" id="CM000769">
    <property type="protein sequence ID" value="OQU76039.1"/>
    <property type="molecule type" value="Genomic_DNA"/>
</dbReference>
<evidence type="ECO:0000313" key="3">
    <source>
        <dbReference type="Proteomes" id="UP000000768"/>
    </source>
</evidence>
<keyword evidence="3" id="KW-1185">Reference proteome</keyword>
<dbReference type="InParanoid" id="A0A1W0VRY1"/>
<dbReference type="AlphaFoldDB" id="A0A1W0VRY1"/>
<reference evidence="2 3" key="1">
    <citation type="journal article" date="2009" name="Nature">
        <title>The Sorghum bicolor genome and the diversification of grasses.</title>
        <authorList>
            <person name="Paterson A.H."/>
            <person name="Bowers J.E."/>
            <person name="Bruggmann R."/>
            <person name="Dubchak I."/>
            <person name="Grimwood J."/>
            <person name="Gundlach H."/>
            <person name="Haberer G."/>
            <person name="Hellsten U."/>
            <person name="Mitros T."/>
            <person name="Poliakov A."/>
            <person name="Schmutz J."/>
            <person name="Spannagl M."/>
            <person name="Tang H."/>
            <person name="Wang X."/>
            <person name="Wicker T."/>
            <person name="Bharti A.K."/>
            <person name="Chapman J."/>
            <person name="Feltus F.A."/>
            <person name="Gowik U."/>
            <person name="Grigoriev I.V."/>
            <person name="Lyons E."/>
            <person name="Maher C.A."/>
            <person name="Martis M."/>
            <person name="Narechania A."/>
            <person name="Otillar R.P."/>
            <person name="Penning B.W."/>
            <person name="Salamov A.A."/>
            <person name="Wang Y."/>
            <person name="Zhang L."/>
            <person name="Carpita N.C."/>
            <person name="Freeling M."/>
            <person name="Gingle A.R."/>
            <person name="Hash C.T."/>
            <person name="Keller B."/>
            <person name="Klein P."/>
            <person name="Kresovich S."/>
            <person name="McCann M.C."/>
            <person name="Ming R."/>
            <person name="Peterson D.G."/>
            <person name="Mehboob-ur-Rahman"/>
            <person name="Ware D."/>
            <person name="Westhoff P."/>
            <person name="Mayer K.F."/>
            <person name="Messing J."/>
            <person name="Rokhsar D.S."/>
        </authorList>
    </citation>
    <scope>NUCLEOTIDE SEQUENCE [LARGE SCALE GENOMIC DNA]</scope>
    <source>
        <strain evidence="3">cv. BTx623</strain>
    </source>
</reference>
<organism evidence="2 3">
    <name type="scientific">Sorghum bicolor</name>
    <name type="common">Sorghum</name>
    <name type="synonym">Sorghum vulgare</name>
    <dbReference type="NCBI Taxonomy" id="4558"/>
    <lineage>
        <taxon>Eukaryota</taxon>
        <taxon>Viridiplantae</taxon>
        <taxon>Streptophyta</taxon>
        <taxon>Embryophyta</taxon>
        <taxon>Tracheophyta</taxon>
        <taxon>Spermatophyta</taxon>
        <taxon>Magnoliopsida</taxon>
        <taxon>Liliopsida</taxon>
        <taxon>Poales</taxon>
        <taxon>Poaceae</taxon>
        <taxon>PACMAD clade</taxon>
        <taxon>Panicoideae</taxon>
        <taxon>Andropogonodae</taxon>
        <taxon>Andropogoneae</taxon>
        <taxon>Sorghinae</taxon>
        <taxon>Sorghum</taxon>
    </lineage>
</organism>
<evidence type="ECO:0000313" key="2">
    <source>
        <dbReference type="EMBL" id="OQU76039.1"/>
    </source>
</evidence>